<dbReference type="AlphaFoldDB" id="A0A6M1TBG9"/>
<dbReference type="EMBL" id="JAALLT010000004">
    <property type="protein sequence ID" value="NGP77443.1"/>
    <property type="molecule type" value="Genomic_DNA"/>
</dbReference>
<evidence type="ECO:0000313" key="2">
    <source>
        <dbReference type="Proteomes" id="UP000473278"/>
    </source>
</evidence>
<accession>A0A6M1TBG9</accession>
<dbReference type="RefSeq" id="WP_165142854.1">
    <property type="nucleotide sequence ID" value="NZ_JAALLT010000004.1"/>
</dbReference>
<proteinExistence type="predicted"/>
<name>A0A6M1TBG9_9BACT</name>
<dbReference type="Proteomes" id="UP000473278">
    <property type="component" value="Unassembled WGS sequence"/>
</dbReference>
<gene>
    <name evidence="1" type="ORF">G3570_12415</name>
</gene>
<comment type="caution">
    <text evidence="1">The sequence shown here is derived from an EMBL/GenBank/DDBJ whole genome shotgun (WGS) entry which is preliminary data.</text>
</comment>
<protein>
    <submittedName>
        <fullName evidence="1">Uncharacterized protein</fullName>
    </submittedName>
</protein>
<sequence>MGELKILCQETFPQQGYAKRPRLATYLFQVRTLETAVTIHPFTFVFCLLPTDYLILYSNFYQIKNPANPDRALK</sequence>
<keyword evidence="2" id="KW-1185">Reference proteome</keyword>
<reference evidence="1 2" key="1">
    <citation type="submission" date="2020-02" db="EMBL/GenBank/DDBJ databases">
        <title>Balneolaceae bacterium YR4-1, complete genome.</title>
        <authorList>
            <person name="Li Y."/>
            <person name="Wu S."/>
        </authorList>
    </citation>
    <scope>NUCLEOTIDE SEQUENCE [LARGE SCALE GENOMIC DNA]</scope>
    <source>
        <strain evidence="1 2">YR4-1</strain>
    </source>
</reference>
<organism evidence="1 2">
    <name type="scientific">Halalkalibaculum roseum</name>
    <dbReference type="NCBI Taxonomy" id="2709311"/>
    <lineage>
        <taxon>Bacteria</taxon>
        <taxon>Pseudomonadati</taxon>
        <taxon>Balneolota</taxon>
        <taxon>Balneolia</taxon>
        <taxon>Balneolales</taxon>
        <taxon>Balneolaceae</taxon>
        <taxon>Halalkalibaculum</taxon>
    </lineage>
</organism>
<evidence type="ECO:0000313" key="1">
    <source>
        <dbReference type="EMBL" id="NGP77443.1"/>
    </source>
</evidence>